<evidence type="ECO:0000259" key="7">
    <source>
        <dbReference type="PROSITE" id="PS50203"/>
    </source>
</evidence>
<dbReference type="PANTHER" id="PTHR10183:SF30">
    <property type="entry name" value="CALPAIN-10"/>
    <property type="match status" value="1"/>
</dbReference>
<dbReference type="PROSITE" id="PS50203">
    <property type="entry name" value="CALPAIN_CAT"/>
    <property type="match status" value="1"/>
</dbReference>
<protein>
    <submittedName>
        <fullName evidence="9">Calpain-10 isoform X5</fullName>
    </submittedName>
</protein>
<dbReference type="Gene3D" id="2.60.120.380">
    <property type="match status" value="2"/>
</dbReference>
<evidence type="ECO:0000256" key="1">
    <source>
        <dbReference type="ARBA" id="ARBA00007623"/>
    </source>
</evidence>
<dbReference type="InterPro" id="IPR036213">
    <property type="entry name" value="Calpain_III_sf"/>
</dbReference>
<feature type="active site" evidence="5">
    <location>
        <position position="68"/>
    </location>
</feature>
<comment type="similarity">
    <text evidence="1">Belongs to the peptidase C2 family.</text>
</comment>
<dbReference type="Pfam" id="PF00648">
    <property type="entry name" value="Peptidase_C2"/>
    <property type="match status" value="2"/>
</dbReference>
<dbReference type="GeneID" id="103560432"/>
<reference evidence="9" key="1">
    <citation type="submission" date="2025-08" db="UniProtKB">
        <authorList>
            <consortium name="RefSeq"/>
        </authorList>
    </citation>
    <scope>IDENTIFICATION</scope>
    <source>
        <tissue evidence="9">Blood</tissue>
    </source>
</reference>
<dbReference type="PANTHER" id="PTHR10183">
    <property type="entry name" value="CALPAIN"/>
    <property type="match status" value="1"/>
</dbReference>
<keyword evidence="8" id="KW-1185">Reference proteome</keyword>
<dbReference type="Gene3D" id="3.90.70.10">
    <property type="entry name" value="Cysteine proteinases"/>
    <property type="match status" value="1"/>
</dbReference>
<dbReference type="RefSeq" id="XP_008532758.1">
    <property type="nucleotide sequence ID" value="XM_008534536.2"/>
</dbReference>
<accession>A0ABM2FFJ5</accession>
<dbReference type="InterPro" id="IPR022684">
    <property type="entry name" value="Calpain_cysteine_protease"/>
</dbReference>
<dbReference type="InterPro" id="IPR022682">
    <property type="entry name" value="Calpain_domain_III"/>
</dbReference>
<feature type="active site" evidence="5">
    <location>
        <position position="219"/>
    </location>
</feature>
<dbReference type="InterPro" id="IPR033883">
    <property type="entry name" value="C2_III"/>
</dbReference>
<keyword evidence="2 5" id="KW-0645">Protease</keyword>
<dbReference type="InterPro" id="IPR000169">
    <property type="entry name" value="Pept_cys_AS"/>
</dbReference>
<sequence length="651" mass="72488">MRAPARELFQDAAFPASDSSLFSSFSTPLAQFREDITWRRPQEICAAPRLFPDNPQEGQVKQGLLGDCWFLCACAALQKSRHLLDQGDSASPGARERMCSGFPYWRRPTPKSIDHPAKRGRPGRQASRRGSEESLLVRIYGSYEHLWAGQVADALVDLTGGLAERWNLKDLVRTSDRQDRPGGSEHRTCRQLLDLKDRCLISCSVLSPRAGARELGEFHAFIVADLRELRGRAGQSILLLRIHNPWGRRCWQGPWKEGGPGWSQVDPADATELLSQLQEGEFWVEEEEFLREFDEVTVSYPITEAGHLQSLYSEKVLCHTQELPGAWVKGQSAGGCRNNSGFPSNPKFWLRVSELSEVYVAVLQRPRMRMADWAARARALAGADRAACSPESFPGKDYQAVGLHIWKVEKRRVSLPRVLSAPPVAGTVCHAYDREVHLRCELTPGYYLAVPSTFLKDVPGRFLLRVFSSGRVSLSAIKAAAKSPAPGEALPTGEWETVRLRGSWRIGQTAGGSRNFASYPTNPCFPLTVPEGVGPRCVRITLRQHCQDSKYHPIGFHVFQVPVAGGRQGMPSLLLQEPLLSCVPHCYTQEVSRLCHLSAGAYWIVPSTYLPDTEGSFTVTIATRIDRQSIHSQEMLGQLLQEASFMAVMKT</sequence>
<keyword evidence="4 5" id="KW-0788">Thiol protease</keyword>
<name>A0ABM2FFJ5_EQUPR</name>
<keyword evidence="3 5" id="KW-0378">Hydrolase</keyword>
<proteinExistence type="inferred from homology"/>
<gene>
    <name evidence="9" type="primary">CAPN10</name>
</gene>
<dbReference type="SUPFAM" id="SSF54001">
    <property type="entry name" value="Cysteine proteinases"/>
    <property type="match status" value="1"/>
</dbReference>
<evidence type="ECO:0000313" key="9">
    <source>
        <dbReference type="RefSeq" id="XP_008532758.1"/>
    </source>
</evidence>
<dbReference type="SUPFAM" id="SSF49758">
    <property type="entry name" value="Calpain large subunit, middle domain (domain III)"/>
    <property type="match status" value="2"/>
</dbReference>
<evidence type="ECO:0000256" key="4">
    <source>
        <dbReference type="ARBA" id="ARBA00022807"/>
    </source>
</evidence>
<organism evidence="8 9">
    <name type="scientific">Equus przewalskii</name>
    <name type="common">Przewalski's horse</name>
    <name type="synonym">Equus caballus przewalskii</name>
    <dbReference type="NCBI Taxonomy" id="9798"/>
    <lineage>
        <taxon>Eukaryota</taxon>
        <taxon>Metazoa</taxon>
        <taxon>Chordata</taxon>
        <taxon>Craniata</taxon>
        <taxon>Vertebrata</taxon>
        <taxon>Euteleostomi</taxon>
        <taxon>Mammalia</taxon>
        <taxon>Eutheria</taxon>
        <taxon>Laurasiatheria</taxon>
        <taxon>Perissodactyla</taxon>
        <taxon>Equidae</taxon>
        <taxon>Equus</taxon>
    </lineage>
</organism>
<dbReference type="PROSITE" id="PS00139">
    <property type="entry name" value="THIOL_PROTEASE_CYS"/>
    <property type="match status" value="1"/>
</dbReference>
<dbReference type="CDD" id="cd00214">
    <property type="entry name" value="Calpain_III"/>
    <property type="match status" value="2"/>
</dbReference>
<feature type="active site" evidence="5">
    <location>
        <position position="244"/>
    </location>
</feature>
<evidence type="ECO:0000313" key="8">
    <source>
        <dbReference type="Proteomes" id="UP001652662"/>
    </source>
</evidence>
<dbReference type="InterPro" id="IPR038765">
    <property type="entry name" value="Papain-like_cys_pep_sf"/>
</dbReference>
<evidence type="ECO:0000256" key="2">
    <source>
        <dbReference type="ARBA" id="ARBA00022670"/>
    </source>
</evidence>
<dbReference type="SMART" id="SM00230">
    <property type="entry name" value="CysPc"/>
    <property type="match status" value="1"/>
</dbReference>
<evidence type="ECO:0000256" key="3">
    <source>
        <dbReference type="ARBA" id="ARBA00022801"/>
    </source>
</evidence>
<evidence type="ECO:0000256" key="5">
    <source>
        <dbReference type="PROSITE-ProRule" id="PRU00239"/>
    </source>
</evidence>
<dbReference type="SMART" id="SM00720">
    <property type="entry name" value="calpain_III"/>
    <property type="match status" value="2"/>
</dbReference>
<dbReference type="Pfam" id="PF01067">
    <property type="entry name" value="Calpain_III"/>
    <property type="match status" value="2"/>
</dbReference>
<dbReference type="InterPro" id="IPR022683">
    <property type="entry name" value="Calpain_III"/>
</dbReference>
<dbReference type="Proteomes" id="UP001652662">
    <property type="component" value="Chromosome 5"/>
</dbReference>
<feature type="domain" description="Calpain catalytic" evidence="7">
    <location>
        <begin position="8"/>
        <end position="302"/>
    </location>
</feature>
<feature type="region of interest" description="Disordered" evidence="6">
    <location>
        <begin position="105"/>
        <end position="129"/>
    </location>
</feature>
<dbReference type="InterPro" id="IPR001300">
    <property type="entry name" value="Peptidase_C2_calpain_cat"/>
</dbReference>
<dbReference type="PRINTS" id="PR00704">
    <property type="entry name" value="CALPAIN"/>
</dbReference>
<evidence type="ECO:0000256" key="6">
    <source>
        <dbReference type="SAM" id="MobiDB-lite"/>
    </source>
</evidence>